<evidence type="ECO:0000256" key="9">
    <source>
        <dbReference type="RuleBase" id="RU369031"/>
    </source>
</evidence>
<keyword evidence="3 9" id="KW-0507">mRNA processing</keyword>
<dbReference type="VEuPathDB" id="VectorBase:CSON012697"/>
<evidence type="ECO:0000256" key="5">
    <source>
        <dbReference type="ARBA" id="ARBA00022912"/>
    </source>
</evidence>
<evidence type="ECO:0000256" key="2">
    <source>
        <dbReference type="ARBA" id="ARBA00008978"/>
    </source>
</evidence>
<evidence type="ECO:0000256" key="3">
    <source>
        <dbReference type="ARBA" id="ARBA00022664"/>
    </source>
</evidence>
<dbReference type="EC" id="3.1.3.16" evidence="9"/>
<dbReference type="FunFam" id="3.40.50.2300:FF:000313">
    <property type="entry name" value="Ssu72 CTD phosphatase, isoform B"/>
    <property type="match status" value="1"/>
</dbReference>
<evidence type="ECO:0000256" key="4">
    <source>
        <dbReference type="ARBA" id="ARBA00022801"/>
    </source>
</evidence>
<keyword evidence="4 9" id="KW-0378">Hydrolase</keyword>
<gene>
    <name evidence="10" type="primary">CSON012697</name>
</gene>
<dbReference type="OMA" id="PNCYEFG"/>
<protein>
    <recommendedName>
        <fullName evidence="9">RNA polymerase II subunit A C-terminal domain phosphatase SSU72</fullName>
        <shortName evidence="9">CTD phosphatase SSU72</shortName>
        <ecNumber evidence="9">3.1.3.16</ecNumber>
    </recommendedName>
</protein>
<proteinExistence type="inferred from homology"/>
<evidence type="ECO:0000256" key="7">
    <source>
        <dbReference type="ARBA" id="ARBA00047761"/>
    </source>
</evidence>
<evidence type="ECO:0000256" key="8">
    <source>
        <dbReference type="ARBA" id="ARBA00048336"/>
    </source>
</evidence>
<comment type="catalytic activity">
    <reaction evidence="8 9">
        <text>O-phospho-L-threonyl-[protein] + H2O = L-threonyl-[protein] + phosphate</text>
        <dbReference type="Rhea" id="RHEA:47004"/>
        <dbReference type="Rhea" id="RHEA-COMP:11060"/>
        <dbReference type="Rhea" id="RHEA-COMP:11605"/>
        <dbReference type="ChEBI" id="CHEBI:15377"/>
        <dbReference type="ChEBI" id="CHEBI:30013"/>
        <dbReference type="ChEBI" id="CHEBI:43474"/>
        <dbReference type="ChEBI" id="CHEBI:61977"/>
        <dbReference type="EC" id="3.1.3.16"/>
    </reaction>
</comment>
<dbReference type="Pfam" id="PF04722">
    <property type="entry name" value="Ssu72"/>
    <property type="match status" value="1"/>
</dbReference>
<accession>A0A336M6A4</accession>
<dbReference type="AlphaFoldDB" id="A0A336M6A4"/>
<evidence type="ECO:0000256" key="1">
    <source>
        <dbReference type="ARBA" id="ARBA00004123"/>
    </source>
</evidence>
<comment type="similarity">
    <text evidence="2 9">Belongs to the SSU72 phosphatase family.</text>
</comment>
<reference evidence="10" key="1">
    <citation type="submission" date="2018-07" db="EMBL/GenBank/DDBJ databases">
        <authorList>
            <person name="Quirk P.G."/>
            <person name="Krulwich T.A."/>
        </authorList>
    </citation>
    <scope>NUCLEOTIDE SEQUENCE</scope>
</reference>
<dbReference type="EMBL" id="UFQT01000611">
    <property type="protein sequence ID" value="SSX25735.1"/>
    <property type="molecule type" value="Genomic_DNA"/>
</dbReference>
<dbReference type="GO" id="GO:0031124">
    <property type="term" value="P:mRNA 3'-end processing"/>
    <property type="evidence" value="ECO:0007669"/>
    <property type="project" value="UniProtKB-ARBA"/>
</dbReference>
<dbReference type="FunFam" id="3.40.50.2300:FF:000039">
    <property type="entry name" value="RNA polymerase II subunit A C-terminal domain phosphatase"/>
    <property type="match status" value="1"/>
</dbReference>
<dbReference type="GO" id="GO:0008420">
    <property type="term" value="F:RNA polymerase II CTD heptapeptide repeat phosphatase activity"/>
    <property type="evidence" value="ECO:0007669"/>
    <property type="project" value="UniProtKB-ARBA"/>
</dbReference>
<evidence type="ECO:0000256" key="6">
    <source>
        <dbReference type="ARBA" id="ARBA00023242"/>
    </source>
</evidence>
<dbReference type="GO" id="GO:0005634">
    <property type="term" value="C:nucleus"/>
    <property type="evidence" value="ECO:0007669"/>
    <property type="project" value="UniProtKB-SubCell"/>
</dbReference>
<comment type="catalytic activity">
    <reaction evidence="7 9">
        <text>O-phospho-L-seryl-[protein] + H2O = L-seryl-[protein] + phosphate</text>
        <dbReference type="Rhea" id="RHEA:20629"/>
        <dbReference type="Rhea" id="RHEA-COMP:9863"/>
        <dbReference type="Rhea" id="RHEA-COMP:11604"/>
        <dbReference type="ChEBI" id="CHEBI:15377"/>
        <dbReference type="ChEBI" id="CHEBI:29999"/>
        <dbReference type="ChEBI" id="CHEBI:43474"/>
        <dbReference type="ChEBI" id="CHEBI:83421"/>
        <dbReference type="EC" id="3.1.3.16"/>
    </reaction>
</comment>
<evidence type="ECO:0000313" key="10">
    <source>
        <dbReference type="EMBL" id="SSX25735.1"/>
    </source>
</evidence>
<sequence>MTPNHYVSDLSVAVICSSNMNRSMEAHAYLAKKNFKVRSFGTGDKVKLPGTAADKPNVYSFGTPYDEIYEDLAKKDKQYYTQNGLLHMVDRNRRIKTCPEKFQLCDEMFDILITCEERVYDQVLEYFESRESTENQPVHVINVDIPDNHEEATVGAFLIGDMMAMMATSDDLDNEIDELLHDFETKTKRSVLHCVMFY</sequence>
<comment type="subcellular location">
    <subcellularLocation>
        <location evidence="1 9">Nucleus</location>
    </subcellularLocation>
</comment>
<keyword evidence="6 9" id="KW-0539">Nucleus</keyword>
<comment type="function">
    <text evidence="9">Protein phosphatase that catalyzes the dephosphorylation of the C-terminal domain of RNA polymerase II. Plays a role in RNA processing and termination.</text>
</comment>
<name>A0A336M6A4_CULSO</name>
<keyword evidence="5 9" id="KW-0904">Protein phosphatase</keyword>
<dbReference type="InterPro" id="IPR006811">
    <property type="entry name" value="RNA_pol_II_suA"/>
</dbReference>
<dbReference type="Gene3D" id="3.40.50.2300">
    <property type="match status" value="2"/>
</dbReference>
<organism evidence="10">
    <name type="scientific">Culicoides sonorensis</name>
    <name type="common">Biting midge</name>
    <dbReference type="NCBI Taxonomy" id="179676"/>
    <lineage>
        <taxon>Eukaryota</taxon>
        <taxon>Metazoa</taxon>
        <taxon>Ecdysozoa</taxon>
        <taxon>Arthropoda</taxon>
        <taxon>Hexapoda</taxon>
        <taxon>Insecta</taxon>
        <taxon>Pterygota</taxon>
        <taxon>Neoptera</taxon>
        <taxon>Endopterygota</taxon>
        <taxon>Diptera</taxon>
        <taxon>Nematocera</taxon>
        <taxon>Chironomoidea</taxon>
        <taxon>Ceratopogonidae</taxon>
        <taxon>Ceratopogoninae</taxon>
        <taxon>Culicoides</taxon>
        <taxon>Monoculicoides</taxon>
    </lineage>
</organism>
<dbReference type="PANTHER" id="PTHR20383">
    <property type="entry name" value="RNA POLYMERASE II SUBUNIT A C-TERMINAL DOMAIN PHOSPHATASE"/>
    <property type="match status" value="1"/>
</dbReference>